<accession>A0A2J6RZM3</accession>
<evidence type="ECO:0000259" key="1">
    <source>
        <dbReference type="Pfam" id="PF03795"/>
    </source>
</evidence>
<gene>
    <name evidence="2" type="ORF">L207DRAFT_508729</name>
</gene>
<sequence length="113" mass="12581">MASTAAEKFEWLVVVPDHPGALAQRLEVRPKHFEGLAPNKENGFWQMGGAILDDVPKEGEQLKFRGSAMVASASSKEEVLEILKNDIYTKSGVWDLEKIQIYPFKCAFRVASS</sequence>
<name>A0A2J6RZM3_HYAVF</name>
<dbReference type="OrthoDB" id="5519740at2759"/>
<proteinExistence type="predicted"/>
<dbReference type="EMBL" id="KZ613941">
    <property type="protein sequence ID" value="PMD43966.1"/>
    <property type="molecule type" value="Genomic_DNA"/>
</dbReference>
<dbReference type="InterPro" id="IPR011008">
    <property type="entry name" value="Dimeric_a/b-barrel"/>
</dbReference>
<organism evidence="2 3">
    <name type="scientific">Hyaloscypha variabilis (strain UAMH 11265 / GT02V1 / F)</name>
    <name type="common">Meliniomyces variabilis</name>
    <dbReference type="NCBI Taxonomy" id="1149755"/>
    <lineage>
        <taxon>Eukaryota</taxon>
        <taxon>Fungi</taxon>
        <taxon>Dikarya</taxon>
        <taxon>Ascomycota</taxon>
        <taxon>Pezizomycotina</taxon>
        <taxon>Leotiomycetes</taxon>
        <taxon>Helotiales</taxon>
        <taxon>Hyaloscyphaceae</taxon>
        <taxon>Hyaloscypha</taxon>
        <taxon>Hyaloscypha variabilis</taxon>
    </lineage>
</organism>
<dbReference type="AlphaFoldDB" id="A0A2J6RZM3"/>
<keyword evidence="3" id="KW-1185">Reference proteome</keyword>
<feature type="domain" description="YCII-related" evidence="1">
    <location>
        <begin position="11"/>
        <end position="104"/>
    </location>
</feature>
<evidence type="ECO:0000313" key="2">
    <source>
        <dbReference type="EMBL" id="PMD43966.1"/>
    </source>
</evidence>
<dbReference type="PANTHER" id="PTHR33606:SF3">
    <property type="entry name" value="PROTEIN YCII"/>
    <property type="match status" value="1"/>
</dbReference>
<reference evidence="2 3" key="1">
    <citation type="submission" date="2016-04" db="EMBL/GenBank/DDBJ databases">
        <title>A degradative enzymes factory behind the ericoid mycorrhizal symbiosis.</title>
        <authorList>
            <consortium name="DOE Joint Genome Institute"/>
            <person name="Martino E."/>
            <person name="Morin E."/>
            <person name="Grelet G."/>
            <person name="Kuo A."/>
            <person name="Kohler A."/>
            <person name="Daghino S."/>
            <person name="Barry K."/>
            <person name="Choi C."/>
            <person name="Cichocki N."/>
            <person name="Clum A."/>
            <person name="Copeland A."/>
            <person name="Hainaut M."/>
            <person name="Haridas S."/>
            <person name="Labutti K."/>
            <person name="Lindquist E."/>
            <person name="Lipzen A."/>
            <person name="Khouja H.-R."/>
            <person name="Murat C."/>
            <person name="Ohm R."/>
            <person name="Olson A."/>
            <person name="Spatafora J."/>
            <person name="Veneault-Fourrey C."/>
            <person name="Henrissat B."/>
            <person name="Grigoriev I."/>
            <person name="Martin F."/>
            <person name="Perotto S."/>
        </authorList>
    </citation>
    <scope>NUCLEOTIDE SEQUENCE [LARGE SCALE GENOMIC DNA]</scope>
    <source>
        <strain evidence="2 3">F</strain>
    </source>
</reference>
<protein>
    <recommendedName>
        <fullName evidence="1">YCII-related domain-containing protein</fullName>
    </recommendedName>
</protein>
<dbReference type="STRING" id="1149755.A0A2J6RZM3"/>
<dbReference type="SUPFAM" id="SSF54909">
    <property type="entry name" value="Dimeric alpha+beta barrel"/>
    <property type="match status" value="1"/>
</dbReference>
<evidence type="ECO:0000313" key="3">
    <source>
        <dbReference type="Proteomes" id="UP000235786"/>
    </source>
</evidence>
<dbReference type="InterPro" id="IPR005545">
    <property type="entry name" value="YCII"/>
</dbReference>
<dbReference type="Gene3D" id="3.30.70.1060">
    <property type="entry name" value="Dimeric alpha+beta barrel"/>
    <property type="match status" value="1"/>
</dbReference>
<dbReference type="InterPro" id="IPR051807">
    <property type="entry name" value="Sec-metab_biosynth-assoc"/>
</dbReference>
<dbReference type="Pfam" id="PF03795">
    <property type="entry name" value="YCII"/>
    <property type="match status" value="1"/>
</dbReference>
<dbReference type="Proteomes" id="UP000235786">
    <property type="component" value="Unassembled WGS sequence"/>
</dbReference>
<dbReference type="PANTHER" id="PTHR33606">
    <property type="entry name" value="PROTEIN YCII"/>
    <property type="match status" value="1"/>
</dbReference>